<dbReference type="Gene3D" id="3.40.50.1820">
    <property type="entry name" value="alpha/beta hydrolase"/>
    <property type="match status" value="1"/>
</dbReference>
<protein>
    <submittedName>
        <fullName evidence="4">Putative triglyceride lipase-cholesterol esterase</fullName>
    </submittedName>
</protein>
<dbReference type="Pfam" id="PF00561">
    <property type="entry name" value="Abhydrolase_1"/>
    <property type="match status" value="1"/>
</dbReference>
<keyword evidence="1" id="KW-0442">Lipid degradation</keyword>
<sequence length="129" mass="15036">MITYDLPAQIDYVLSKTGQRRLQYVGWSQGTTIMFGLLAEKPQYNEKIQLFHAMAPAVLFGHMKSTIRLFMLFLKRVLGVAEYLLKGSMLGREDKLFHAVKRVSCRSNFSRPVVFRFFLLNQWRPSSRT</sequence>
<keyword evidence="2" id="KW-0443">Lipid metabolism</keyword>
<proteinExistence type="evidence at transcript level"/>
<dbReference type="SUPFAM" id="SSF53474">
    <property type="entry name" value="alpha/beta-Hydrolases"/>
    <property type="match status" value="1"/>
</dbReference>
<name>A0A023G455_AMBTT</name>
<reference evidence="4" key="1">
    <citation type="submission" date="2014-03" db="EMBL/GenBank/DDBJ databases">
        <title>The sialotranscriptome of Amblyomma triste, Amblyomma parvum and Amblyomma cajennense ticks, uncovered by 454-based RNA-seq.</title>
        <authorList>
            <person name="Garcia G.R."/>
            <person name="Gardinassi L.G."/>
            <person name="Ribeiro J.M."/>
            <person name="Anatriello E."/>
            <person name="Ferreira B.R."/>
            <person name="Moreira H.N."/>
            <person name="Mafra C."/>
            <person name="Olegario M.M."/>
            <person name="Szabo P.J."/>
            <person name="Miranda-Santos I.K."/>
            <person name="Maruyama S.R."/>
        </authorList>
    </citation>
    <scope>NUCLEOTIDE SEQUENCE</scope>
    <source>
        <strain evidence="4">Mato Grasso do Sul</strain>
        <tissue evidence="4">Salivary glands</tissue>
    </source>
</reference>
<dbReference type="InterPro" id="IPR029058">
    <property type="entry name" value="AB_hydrolase_fold"/>
</dbReference>
<dbReference type="PANTHER" id="PTHR11005">
    <property type="entry name" value="LYSOSOMAL ACID LIPASE-RELATED"/>
    <property type="match status" value="1"/>
</dbReference>
<evidence type="ECO:0000256" key="2">
    <source>
        <dbReference type="ARBA" id="ARBA00023098"/>
    </source>
</evidence>
<evidence type="ECO:0000313" key="4">
    <source>
        <dbReference type="EMBL" id="JAC29001.1"/>
    </source>
</evidence>
<accession>A0A023G455</accession>
<dbReference type="GO" id="GO:0016042">
    <property type="term" value="P:lipid catabolic process"/>
    <property type="evidence" value="ECO:0007669"/>
    <property type="project" value="UniProtKB-KW"/>
</dbReference>
<organism evidence="4">
    <name type="scientific">Amblyomma triste</name>
    <name type="common">Neotropical tick</name>
    <dbReference type="NCBI Taxonomy" id="251400"/>
    <lineage>
        <taxon>Eukaryota</taxon>
        <taxon>Metazoa</taxon>
        <taxon>Ecdysozoa</taxon>
        <taxon>Arthropoda</taxon>
        <taxon>Chelicerata</taxon>
        <taxon>Arachnida</taxon>
        <taxon>Acari</taxon>
        <taxon>Parasitiformes</taxon>
        <taxon>Ixodida</taxon>
        <taxon>Ixodoidea</taxon>
        <taxon>Ixodidae</taxon>
        <taxon>Amblyomminae</taxon>
        <taxon>Amblyomma</taxon>
    </lineage>
</organism>
<evidence type="ECO:0000259" key="3">
    <source>
        <dbReference type="Pfam" id="PF00561"/>
    </source>
</evidence>
<dbReference type="AlphaFoldDB" id="A0A023G455"/>
<feature type="domain" description="AB hydrolase-1" evidence="3">
    <location>
        <begin position="2"/>
        <end position="64"/>
    </location>
</feature>
<dbReference type="EMBL" id="GBBM01006417">
    <property type="protein sequence ID" value="JAC29001.1"/>
    <property type="molecule type" value="mRNA"/>
</dbReference>
<evidence type="ECO:0000256" key="1">
    <source>
        <dbReference type="ARBA" id="ARBA00022963"/>
    </source>
</evidence>
<dbReference type="InterPro" id="IPR000073">
    <property type="entry name" value="AB_hydrolase_1"/>
</dbReference>